<evidence type="ECO:0000256" key="1">
    <source>
        <dbReference type="ARBA" id="ARBA00022729"/>
    </source>
</evidence>
<dbReference type="PROSITE" id="PS50240">
    <property type="entry name" value="TRYPSIN_DOM"/>
    <property type="match status" value="1"/>
</dbReference>
<name>A0A1I3MHM9_9RHOB</name>
<dbReference type="AlphaFoldDB" id="A0A1I3MHM9"/>
<dbReference type="EMBL" id="FOQH01000011">
    <property type="protein sequence ID" value="SFI96235.1"/>
    <property type="molecule type" value="Genomic_DNA"/>
</dbReference>
<proteinExistence type="predicted"/>
<organism evidence="5 6">
    <name type="scientific">Albimonas pacifica</name>
    <dbReference type="NCBI Taxonomy" id="1114924"/>
    <lineage>
        <taxon>Bacteria</taxon>
        <taxon>Pseudomonadati</taxon>
        <taxon>Pseudomonadota</taxon>
        <taxon>Alphaproteobacteria</taxon>
        <taxon>Rhodobacterales</taxon>
        <taxon>Paracoccaceae</taxon>
        <taxon>Albimonas</taxon>
    </lineage>
</organism>
<keyword evidence="6" id="KW-1185">Reference proteome</keyword>
<dbReference type="PANTHER" id="PTHR15462">
    <property type="entry name" value="SERINE PROTEASE"/>
    <property type="match status" value="1"/>
</dbReference>
<dbReference type="PANTHER" id="PTHR15462:SF8">
    <property type="entry name" value="SERINE PROTEASE"/>
    <property type="match status" value="1"/>
</dbReference>
<dbReference type="Proteomes" id="UP000199377">
    <property type="component" value="Unassembled WGS sequence"/>
</dbReference>
<evidence type="ECO:0000256" key="2">
    <source>
        <dbReference type="SAM" id="MobiDB-lite"/>
    </source>
</evidence>
<evidence type="ECO:0000313" key="5">
    <source>
        <dbReference type="EMBL" id="SFI96235.1"/>
    </source>
</evidence>
<dbReference type="OrthoDB" id="267336at2"/>
<dbReference type="SUPFAM" id="SSF50494">
    <property type="entry name" value="Trypsin-like serine proteases"/>
    <property type="match status" value="1"/>
</dbReference>
<feature type="region of interest" description="Disordered" evidence="2">
    <location>
        <begin position="254"/>
        <end position="285"/>
    </location>
</feature>
<dbReference type="GO" id="GO:0004252">
    <property type="term" value="F:serine-type endopeptidase activity"/>
    <property type="evidence" value="ECO:0007669"/>
    <property type="project" value="InterPro"/>
</dbReference>
<sequence length="285" mass="30112">MNPRFPCLRRAALALAAAGLAAAATPAPAQEVEGATETAPRRLLAAHEQRAYAGVGRLDLPDGGYCTATLFDASHALTAAHCLFDDRGRPRRSADLWFRAGLRDGGEQAVRQVRRYAVHPNYRWNGPAAAYTEIAADVALVELDQPLLTSAFPSYHPGDLPPPGGAVVLLSYGAGRDRALSLQEPCRVERRSGPVAALDCEAAPGSSGSPVLVRDATGALRLAGVISAKSRRFSYASAASDTLPLLRRAMDEQEIRRAAARPESTGGLGPSTRAGGWKTSRPPQD</sequence>
<dbReference type="InterPro" id="IPR009003">
    <property type="entry name" value="Peptidase_S1_PA"/>
</dbReference>
<gene>
    <name evidence="5" type="ORF">SAMN05216258_111102</name>
</gene>
<feature type="chain" id="PRO_5011779029" evidence="3">
    <location>
        <begin position="30"/>
        <end position="285"/>
    </location>
</feature>
<dbReference type="Pfam" id="PF13365">
    <property type="entry name" value="Trypsin_2"/>
    <property type="match status" value="1"/>
</dbReference>
<evidence type="ECO:0000259" key="4">
    <source>
        <dbReference type="PROSITE" id="PS50240"/>
    </source>
</evidence>
<keyword evidence="5" id="KW-0645">Protease</keyword>
<dbReference type="GO" id="GO:0006508">
    <property type="term" value="P:proteolysis"/>
    <property type="evidence" value="ECO:0007669"/>
    <property type="project" value="UniProtKB-KW"/>
</dbReference>
<feature type="signal peptide" evidence="3">
    <location>
        <begin position="1"/>
        <end position="29"/>
    </location>
</feature>
<dbReference type="PROSITE" id="PS51318">
    <property type="entry name" value="TAT"/>
    <property type="match status" value="1"/>
</dbReference>
<dbReference type="SMART" id="SM00020">
    <property type="entry name" value="Tryp_SPc"/>
    <property type="match status" value="1"/>
</dbReference>
<dbReference type="PROSITE" id="PS00134">
    <property type="entry name" value="TRYPSIN_HIS"/>
    <property type="match status" value="1"/>
</dbReference>
<evidence type="ECO:0000256" key="3">
    <source>
        <dbReference type="SAM" id="SignalP"/>
    </source>
</evidence>
<dbReference type="STRING" id="1114924.SAMN05216258_111102"/>
<dbReference type="Gene3D" id="2.40.10.10">
    <property type="entry name" value="Trypsin-like serine proteases"/>
    <property type="match status" value="1"/>
</dbReference>
<dbReference type="InterPro" id="IPR050966">
    <property type="entry name" value="Glutamyl_endopeptidase"/>
</dbReference>
<feature type="domain" description="Peptidase S1" evidence="4">
    <location>
        <begin position="31"/>
        <end position="251"/>
    </location>
</feature>
<dbReference type="InterPro" id="IPR018114">
    <property type="entry name" value="TRYPSIN_HIS"/>
</dbReference>
<dbReference type="InterPro" id="IPR006311">
    <property type="entry name" value="TAT_signal"/>
</dbReference>
<accession>A0A1I3MHM9</accession>
<dbReference type="InterPro" id="IPR001314">
    <property type="entry name" value="Peptidase_S1A"/>
</dbReference>
<dbReference type="InterPro" id="IPR001254">
    <property type="entry name" value="Trypsin_dom"/>
</dbReference>
<reference evidence="5 6" key="1">
    <citation type="submission" date="2016-10" db="EMBL/GenBank/DDBJ databases">
        <authorList>
            <person name="de Groot N.N."/>
        </authorList>
    </citation>
    <scope>NUCLEOTIDE SEQUENCE [LARGE SCALE GENOMIC DNA]</scope>
    <source>
        <strain evidence="5 6">CGMCC 1.11030</strain>
    </source>
</reference>
<dbReference type="RefSeq" id="WP_092864054.1">
    <property type="nucleotide sequence ID" value="NZ_FOQH01000011.1"/>
</dbReference>
<dbReference type="PRINTS" id="PR00722">
    <property type="entry name" value="CHYMOTRYPSIN"/>
</dbReference>
<keyword evidence="5" id="KW-0378">Hydrolase</keyword>
<evidence type="ECO:0000313" key="6">
    <source>
        <dbReference type="Proteomes" id="UP000199377"/>
    </source>
</evidence>
<dbReference type="InterPro" id="IPR043504">
    <property type="entry name" value="Peptidase_S1_PA_chymotrypsin"/>
</dbReference>
<keyword evidence="1 3" id="KW-0732">Signal</keyword>
<protein>
    <submittedName>
        <fullName evidence="5">Protease YdgD</fullName>
    </submittedName>
</protein>